<gene>
    <name evidence="1" type="primary">NOP16</name>
    <name evidence="1" type="ORF">LOY88_002790</name>
</gene>
<reference evidence="1" key="1">
    <citation type="journal article" date="2022" name="bioRxiv">
        <title>Population genetic analysis of Ophidiomyces ophidiicola, the causative agent of snake fungal disease, indicates recent introductions to the USA.</title>
        <authorList>
            <person name="Ladner J.T."/>
            <person name="Palmer J.M."/>
            <person name="Ettinger C.L."/>
            <person name="Stajich J.E."/>
            <person name="Farrell T.M."/>
            <person name="Glorioso B.M."/>
            <person name="Lawson B."/>
            <person name="Price S.J."/>
            <person name="Stengle A.G."/>
            <person name="Grear D.A."/>
            <person name="Lorch J.M."/>
        </authorList>
    </citation>
    <scope>NUCLEOTIDE SEQUENCE</scope>
    <source>
        <strain evidence="1">NWHC 24266-5</strain>
    </source>
</reference>
<evidence type="ECO:0000313" key="1">
    <source>
        <dbReference type="EMBL" id="KAI2387994.1"/>
    </source>
</evidence>
<proteinExistence type="predicted"/>
<name>A0ACB8UYI2_9EURO</name>
<protein>
    <submittedName>
        <fullName evidence="1">Nucleolar protein 16</fullName>
    </submittedName>
</protein>
<accession>A0ACB8UYI2</accession>
<organism evidence="1">
    <name type="scientific">Ophidiomyces ophidiicola</name>
    <dbReference type="NCBI Taxonomy" id="1387563"/>
    <lineage>
        <taxon>Eukaryota</taxon>
        <taxon>Fungi</taxon>
        <taxon>Dikarya</taxon>
        <taxon>Ascomycota</taxon>
        <taxon>Pezizomycotina</taxon>
        <taxon>Eurotiomycetes</taxon>
        <taxon>Eurotiomycetidae</taxon>
        <taxon>Onygenales</taxon>
        <taxon>Onygenaceae</taxon>
        <taxon>Ophidiomyces</taxon>
    </lineage>
</organism>
<comment type="caution">
    <text evidence="1">The sequence shown here is derived from an EMBL/GenBank/DDBJ whole genome shotgun (WGS) entry which is preliminary data.</text>
</comment>
<dbReference type="EMBL" id="JALBCA010000034">
    <property type="protein sequence ID" value="KAI2387994.1"/>
    <property type="molecule type" value="Genomic_DNA"/>
</dbReference>
<sequence>MGRVLQKKKNRSSAPRIKTKSRRTKSGKKKINVLGNAVIANNWDKRQTLTQNYRRLGLATRLNAPTGGVDKRASNRPADNASEPLAISGNRGVAHIQPDEARIERDPKTGKILRIVRPSKDEDDGTIEVAGRKRRRANPLNDPLEDLSENEGVALENINVSTEVVVALEKQAAAEEEKLKKRKPRHQSKREVEWLELLAEKYGDNVPAMVRDRKLNPMQQTEGELRRKLKKLTGNRE</sequence>